<reference evidence="3" key="1">
    <citation type="submission" date="2021-04" db="EMBL/GenBank/DDBJ databases">
        <title>Sequencing of actinobacteria type strains.</title>
        <authorList>
            <person name="Nguyen G.-S."/>
            <person name="Wentzel A."/>
        </authorList>
    </citation>
    <scope>NUCLEOTIDE SEQUENCE</scope>
    <source>
        <strain evidence="3">DSM 42095</strain>
    </source>
</reference>
<keyword evidence="2" id="KW-1133">Transmembrane helix</keyword>
<evidence type="ECO:0000313" key="3">
    <source>
        <dbReference type="EMBL" id="MBR7672666.1"/>
    </source>
</evidence>
<keyword evidence="4" id="KW-1185">Reference proteome</keyword>
<evidence type="ECO:0000256" key="1">
    <source>
        <dbReference type="SAM" id="MobiDB-lite"/>
    </source>
</evidence>
<name>A0A8T4IK48_9ACTN</name>
<dbReference type="Proteomes" id="UP000675554">
    <property type="component" value="Unassembled WGS sequence"/>
</dbReference>
<evidence type="ECO:0000256" key="2">
    <source>
        <dbReference type="SAM" id="Phobius"/>
    </source>
</evidence>
<feature type="transmembrane region" description="Helical" evidence="2">
    <location>
        <begin position="31"/>
        <end position="50"/>
    </location>
</feature>
<accession>A0A8T4IK48</accession>
<sequence>MGIVICIAMMAIGGILTLGVSWDVSGVNLDVIGLILIAVGMIGLAAYISIFKRRRVQPPSPAAPVVEEVNKHHWE</sequence>
<keyword evidence="2" id="KW-0812">Transmembrane</keyword>
<evidence type="ECO:0000313" key="4">
    <source>
        <dbReference type="Proteomes" id="UP000675554"/>
    </source>
</evidence>
<keyword evidence="2" id="KW-0472">Membrane</keyword>
<comment type="caution">
    <text evidence="3">The sequence shown here is derived from an EMBL/GenBank/DDBJ whole genome shotgun (WGS) entry which is preliminary data.</text>
</comment>
<gene>
    <name evidence="3" type="ORF">KDA82_06435</name>
</gene>
<organism evidence="3 4">
    <name type="scientific">Streptomyces daliensis</name>
    <dbReference type="NCBI Taxonomy" id="299421"/>
    <lineage>
        <taxon>Bacteria</taxon>
        <taxon>Bacillati</taxon>
        <taxon>Actinomycetota</taxon>
        <taxon>Actinomycetes</taxon>
        <taxon>Kitasatosporales</taxon>
        <taxon>Streptomycetaceae</taxon>
        <taxon>Streptomyces</taxon>
    </lineage>
</organism>
<protein>
    <submittedName>
        <fullName evidence="3">Uncharacterized protein</fullName>
    </submittedName>
</protein>
<proteinExistence type="predicted"/>
<dbReference type="AlphaFoldDB" id="A0A8T4IK48"/>
<dbReference type="EMBL" id="JAGSMN010000123">
    <property type="protein sequence ID" value="MBR7672666.1"/>
    <property type="molecule type" value="Genomic_DNA"/>
</dbReference>
<feature type="region of interest" description="Disordered" evidence="1">
    <location>
        <begin position="56"/>
        <end position="75"/>
    </location>
</feature>